<sequence length="59" mass="6855">MPALMIFSQKYSTPSDAFSIRRRLRLHEVSAFRYYSVTVNIYGNKYLLFSVSGNFKLGL</sequence>
<proteinExistence type="predicted"/>
<accession>A0A8S0XRY9</accession>
<comment type="caution">
    <text evidence="1">The sequence shown here is derived from an EMBL/GenBank/DDBJ whole genome shotgun (WGS) entry which is preliminary data.</text>
</comment>
<dbReference type="Proteomes" id="UP000494216">
    <property type="component" value="Unassembled WGS sequence"/>
</dbReference>
<keyword evidence="2" id="KW-1185">Reference proteome</keyword>
<evidence type="ECO:0000313" key="1">
    <source>
        <dbReference type="EMBL" id="CAA9890359.1"/>
    </source>
</evidence>
<protein>
    <submittedName>
        <fullName evidence="1">Uncharacterized protein</fullName>
    </submittedName>
</protein>
<evidence type="ECO:0000313" key="2">
    <source>
        <dbReference type="Proteomes" id="UP000494216"/>
    </source>
</evidence>
<organism evidence="1 2">
    <name type="scientific">Candidatus Methylobacter favarea</name>
    <dbReference type="NCBI Taxonomy" id="2707345"/>
    <lineage>
        <taxon>Bacteria</taxon>
        <taxon>Pseudomonadati</taxon>
        <taxon>Pseudomonadota</taxon>
        <taxon>Gammaproteobacteria</taxon>
        <taxon>Methylococcales</taxon>
        <taxon>Methylococcaceae</taxon>
        <taxon>Methylobacter</taxon>
    </lineage>
</organism>
<reference evidence="1 2" key="1">
    <citation type="submission" date="2020-02" db="EMBL/GenBank/DDBJ databases">
        <authorList>
            <person name="Hogendoorn C."/>
        </authorList>
    </citation>
    <scope>NUCLEOTIDE SEQUENCE [LARGE SCALE GENOMIC DNA]</scope>
    <source>
        <strain evidence="1">METHB21</strain>
    </source>
</reference>
<dbReference type="AlphaFoldDB" id="A0A8S0XRY9"/>
<name>A0A8S0XRY9_9GAMM</name>
<gene>
    <name evidence="1" type="ORF">METHB2_200045</name>
</gene>
<dbReference type="EMBL" id="CADCXN010000048">
    <property type="protein sequence ID" value="CAA9890359.1"/>
    <property type="molecule type" value="Genomic_DNA"/>
</dbReference>